<evidence type="ECO:0000256" key="2">
    <source>
        <dbReference type="ARBA" id="ARBA00022475"/>
    </source>
</evidence>
<dbReference type="Proteomes" id="UP000319502">
    <property type="component" value="Unassembled WGS sequence"/>
</dbReference>
<keyword evidence="10" id="KW-1015">Disulfide bond</keyword>
<dbReference type="InterPro" id="IPR050450">
    <property type="entry name" value="COX15/CtaA_HemeA_synthase"/>
</dbReference>
<feature type="transmembrane region" description="Helical" evidence="12">
    <location>
        <begin position="75"/>
        <end position="95"/>
    </location>
</feature>
<dbReference type="EMBL" id="VMNK01000009">
    <property type="protein sequence ID" value="TVO55972.1"/>
    <property type="molecule type" value="Genomic_DNA"/>
</dbReference>
<evidence type="ECO:0000256" key="5">
    <source>
        <dbReference type="ARBA" id="ARBA00022989"/>
    </source>
</evidence>
<feature type="transmembrane region" description="Helical" evidence="12">
    <location>
        <begin position="271"/>
        <end position="292"/>
    </location>
</feature>
<keyword evidence="2" id="KW-1003">Cell membrane</keyword>
<dbReference type="Pfam" id="PF02628">
    <property type="entry name" value="COX15-CtaA"/>
    <property type="match status" value="1"/>
</dbReference>
<protein>
    <submittedName>
        <fullName evidence="13">Heme A synthase</fullName>
    </submittedName>
</protein>
<evidence type="ECO:0000256" key="7">
    <source>
        <dbReference type="ARBA" id="ARBA00023004"/>
    </source>
</evidence>
<proteinExistence type="predicted"/>
<comment type="caution">
    <text evidence="13">The sequence shown here is derived from an EMBL/GenBank/DDBJ whole genome shotgun (WGS) entry which is preliminary data.</text>
</comment>
<dbReference type="GO" id="GO:0046872">
    <property type="term" value="F:metal ion binding"/>
    <property type="evidence" value="ECO:0007669"/>
    <property type="project" value="UniProtKB-KW"/>
</dbReference>
<evidence type="ECO:0000313" key="14">
    <source>
        <dbReference type="Proteomes" id="UP000319502"/>
    </source>
</evidence>
<dbReference type="GO" id="GO:0016491">
    <property type="term" value="F:oxidoreductase activity"/>
    <property type="evidence" value="ECO:0007669"/>
    <property type="project" value="UniProtKB-KW"/>
</dbReference>
<evidence type="ECO:0000256" key="11">
    <source>
        <dbReference type="ARBA" id="ARBA00023444"/>
    </source>
</evidence>
<evidence type="ECO:0000256" key="10">
    <source>
        <dbReference type="ARBA" id="ARBA00023157"/>
    </source>
</evidence>
<evidence type="ECO:0000256" key="1">
    <source>
        <dbReference type="ARBA" id="ARBA00004141"/>
    </source>
</evidence>
<keyword evidence="3 12" id="KW-0812">Transmembrane</keyword>
<feature type="transmembrane region" description="Helical" evidence="12">
    <location>
        <begin position="243"/>
        <end position="264"/>
    </location>
</feature>
<dbReference type="AlphaFoldDB" id="A0A557QSU2"/>
<evidence type="ECO:0000256" key="9">
    <source>
        <dbReference type="ARBA" id="ARBA00023136"/>
    </source>
</evidence>
<feature type="transmembrane region" description="Helical" evidence="12">
    <location>
        <begin position="298"/>
        <end position="316"/>
    </location>
</feature>
<dbReference type="InterPro" id="IPR003780">
    <property type="entry name" value="COX15/CtaA_fam"/>
</dbReference>
<evidence type="ECO:0000313" key="13">
    <source>
        <dbReference type="EMBL" id="TVO55972.1"/>
    </source>
</evidence>
<reference evidence="13 14" key="1">
    <citation type="submission" date="2019-07" db="EMBL/GenBank/DDBJ databases">
        <title>The pathways for chlorine oxyanion respiration interact through the shared metabolite chlorate.</title>
        <authorList>
            <person name="Barnum T.P."/>
            <person name="Cheng Y."/>
            <person name="Hill K.A."/>
            <person name="Lucas L.N."/>
            <person name="Carlson H.K."/>
            <person name="Coates J.D."/>
        </authorList>
    </citation>
    <scope>NUCLEOTIDE SEQUENCE [LARGE SCALE GENOMIC DNA]</scope>
    <source>
        <strain evidence="13 14">SFB-3</strain>
    </source>
</reference>
<keyword evidence="14" id="KW-1185">Reference proteome</keyword>
<keyword evidence="8" id="KW-0350">Heme biosynthesis</keyword>
<accession>A0A557QSU2</accession>
<organism evidence="13 14">
    <name type="scientific">Denitromonas halophila</name>
    <dbReference type="NCBI Taxonomy" id="1629404"/>
    <lineage>
        <taxon>Bacteria</taxon>
        <taxon>Pseudomonadati</taxon>
        <taxon>Pseudomonadota</taxon>
        <taxon>Betaproteobacteria</taxon>
        <taxon>Rhodocyclales</taxon>
        <taxon>Zoogloeaceae</taxon>
        <taxon>Denitromonas</taxon>
    </lineage>
</organism>
<evidence type="ECO:0000256" key="8">
    <source>
        <dbReference type="ARBA" id="ARBA00023133"/>
    </source>
</evidence>
<name>A0A557QSU2_9RHOO</name>
<comment type="subcellular location">
    <subcellularLocation>
        <location evidence="1">Membrane</location>
        <topology evidence="1">Multi-pass membrane protein</topology>
    </subcellularLocation>
</comment>
<evidence type="ECO:0000256" key="3">
    <source>
        <dbReference type="ARBA" id="ARBA00022692"/>
    </source>
</evidence>
<dbReference type="PANTHER" id="PTHR35457:SF1">
    <property type="entry name" value="HEME A SYNTHASE"/>
    <property type="match status" value="1"/>
</dbReference>
<gene>
    <name evidence="13" type="ORF">FHP91_11020</name>
</gene>
<comment type="pathway">
    <text evidence="11">Porphyrin-containing compound metabolism.</text>
</comment>
<dbReference type="PANTHER" id="PTHR35457">
    <property type="entry name" value="HEME A SYNTHASE"/>
    <property type="match status" value="1"/>
</dbReference>
<feature type="transmembrane region" description="Helical" evidence="12">
    <location>
        <begin position="132"/>
        <end position="155"/>
    </location>
</feature>
<evidence type="ECO:0000256" key="4">
    <source>
        <dbReference type="ARBA" id="ARBA00022723"/>
    </source>
</evidence>
<keyword evidence="9 12" id="KW-0472">Membrane</keyword>
<feature type="transmembrane region" description="Helical" evidence="12">
    <location>
        <begin position="167"/>
        <end position="185"/>
    </location>
</feature>
<keyword evidence="6" id="KW-0560">Oxidoreductase</keyword>
<evidence type="ECO:0000256" key="12">
    <source>
        <dbReference type="SAM" id="Phobius"/>
    </source>
</evidence>
<feature type="transmembrane region" description="Helical" evidence="12">
    <location>
        <begin position="107"/>
        <end position="126"/>
    </location>
</feature>
<dbReference type="OrthoDB" id="1447144at2"/>
<evidence type="ECO:0000256" key="6">
    <source>
        <dbReference type="ARBA" id="ARBA00023002"/>
    </source>
</evidence>
<sequence length="339" mass="35761">MSMYRRLVFLALSLTLAVVVFGAYVRLSDAGLGCPDWPGCYGQVTPAHAAEHIAEAESAAPGGPVSLPKAWKEMIHRYLAATLGFIILVIAALAWRQRRDPDVRPGIAVLLVGVVVFQGLLGKWTVTLLLKPAIVTGHLLGGLATLSLLALLAIRAGGLRRRFASPALVRLARVGLLLVLVQILLGGWTSTNYAALACTDFPTCHGSWWPAMDTANAFHVVRELGMTATGDLLSHEALTAIHWAHRMGALVVTVGLLGLMVGLTKQGFGRMAALLALVLAGQVGLGIANVLMSLPLPLAVAHNAGAALLLLVMVVINTRLMPGRAWGVAGSKKHENAYA</sequence>
<dbReference type="GO" id="GO:0016020">
    <property type="term" value="C:membrane"/>
    <property type="evidence" value="ECO:0007669"/>
    <property type="project" value="UniProtKB-SubCell"/>
</dbReference>
<dbReference type="GO" id="GO:0006784">
    <property type="term" value="P:heme A biosynthetic process"/>
    <property type="evidence" value="ECO:0007669"/>
    <property type="project" value="InterPro"/>
</dbReference>
<keyword evidence="4" id="KW-0479">Metal-binding</keyword>
<keyword evidence="5 12" id="KW-1133">Transmembrane helix</keyword>
<keyword evidence="7" id="KW-0408">Iron</keyword>